<dbReference type="PROSITE" id="PS00655">
    <property type="entry name" value="GLYCOSYL_HYDROL_F6_1"/>
    <property type="match status" value="1"/>
</dbReference>
<dbReference type="PROSITE" id="PS00656">
    <property type="entry name" value="GLYCOSYL_HYDROL_F6_2"/>
    <property type="match status" value="1"/>
</dbReference>
<evidence type="ECO:0000256" key="4">
    <source>
        <dbReference type="ARBA" id="ARBA00023157"/>
    </source>
</evidence>
<dbReference type="SUPFAM" id="SSF51989">
    <property type="entry name" value="Glycosyl hydrolases family 6, cellulases"/>
    <property type="match status" value="1"/>
</dbReference>
<evidence type="ECO:0000313" key="13">
    <source>
        <dbReference type="EMBL" id="RLK47997.1"/>
    </source>
</evidence>
<evidence type="ECO:0000256" key="6">
    <source>
        <dbReference type="ARBA" id="ARBA00023295"/>
    </source>
</evidence>
<evidence type="ECO:0000256" key="1">
    <source>
        <dbReference type="ARBA" id="ARBA00022729"/>
    </source>
</evidence>
<feature type="region of interest" description="Disordered" evidence="11">
    <location>
        <begin position="35"/>
        <end position="69"/>
    </location>
</feature>
<dbReference type="Pfam" id="PF01341">
    <property type="entry name" value="Glyco_hydro_6"/>
    <property type="match status" value="1"/>
</dbReference>
<dbReference type="GO" id="GO:0004553">
    <property type="term" value="F:hydrolase activity, hydrolyzing O-glycosyl compounds"/>
    <property type="evidence" value="ECO:0007669"/>
    <property type="project" value="InterPro"/>
</dbReference>
<proteinExistence type="inferred from homology"/>
<comment type="caution">
    <text evidence="13">The sequence shown here is derived from an EMBL/GenBank/DDBJ whole genome shotgun (WGS) entry which is preliminary data.</text>
</comment>
<evidence type="ECO:0000256" key="7">
    <source>
        <dbReference type="ARBA" id="ARBA00023326"/>
    </source>
</evidence>
<keyword evidence="1" id="KW-0732">Signal</keyword>
<dbReference type="EC" id="3.2.1.-" evidence="10"/>
<dbReference type="PANTHER" id="PTHR34876">
    <property type="match status" value="1"/>
</dbReference>
<evidence type="ECO:0000256" key="11">
    <source>
        <dbReference type="SAM" id="MobiDB-lite"/>
    </source>
</evidence>
<keyword evidence="5 10" id="KW-0119">Carbohydrate metabolism</keyword>
<evidence type="ECO:0000256" key="2">
    <source>
        <dbReference type="ARBA" id="ARBA00022801"/>
    </source>
</evidence>
<evidence type="ECO:0000256" key="9">
    <source>
        <dbReference type="PROSITE-ProRule" id="PRU10057"/>
    </source>
</evidence>
<evidence type="ECO:0000256" key="12">
    <source>
        <dbReference type="SAM" id="Phobius"/>
    </source>
</evidence>
<dbReference type="Gene3D" id="3.20.20.40">
    <property type="entry name" value="1, 4-beta cellobiohydrolase"/>
    <property type="match status" value="1"/>
</dbReference>
<evidence type="ECO:0000256" key="8">
    <source>
        <dbReference type="PROSITE-ProRule" id="PRU10056"/>
    </source>
</evidence>
<feature type="active site" evidence="8">
    <location>
        <position position="187"/>
    </location>
</feature>
<dbReference type="Proteomes" id="UP000273158">
    <property type="component" value="Unassembled WGS sequence"/>
</dbReference>
<evidence type="ECO:0000256" key="5">
    <source>
        <dbReference type="ARBA" id="ARBA00023277"/>
    </source>
</evidence>
<keyword evidence="6 10" id="KW-0326">Glycosidase</keyword>
<gene>
    <name evidence="13" type="ORF">C7474_2599</name>
</gene>
<evidence type="ECO:0000256" key="3">
    <source>
        <dbReference type="ARBA" id="ARBA00023001"/>
    </source>
</evidence>
<sequence>MCFEPEARAMRCHAPSVPMAGAEQAPERRIRGRMRAAGDMGRKPRPRTIDPVSPTSAAADAHRATTRRRRRHTLTATLLAVLLLFAAGATAVVIALVTPHDPEPPGVGTRFAVAADSSAATATASATAGTPEADAAAYLAEQPTAWWLTPERDPIGAAGTRIETLAAEAREQDAALAVVIYGLPERDCGNHSAGGLDGPDYDVWTTEIADALAAADDLMRVVVLEPDSIALADECGNLEDRALQLRQVVAKLQLPGVWVYLDGGHSNWHSAADMASYLQYVGLDGVRGFSLNVSNFNTTADEFAYAHRLSDALGGGAHAIIDTSRNGAGSDGQWCNPPGRLVGDAPGTYGDDVVDTNLWIKVPGESDGTCNGGPDAGNWWPQGAVDLTRDAVG</sequence>
<keyword evidence="14" id="KW-1185">Reference proteome</keyword>
<protein>
    <recommendedName>
        <fullName evidence="10">Glucanase</fullName>
        <ecNumber evidence="10">3.2.1.-</ecNumber>
    </recommendedName>
</protein>
<evidence type="ECO:0000256" key="10">
    <source>
        <dbReference type="RuleBase" id="RU361186"/>
    </source>
</evidence>
<organism evidence="13 14">
    <name type="scientific">Microbacterium telephonicum</name>
    <dbReference type="NCBI Taxonomy" id="1714841"/>
    <lineage>
        <taxon>Bacteria</taxon>
        <taxon>Bacillati</taxon>
        <taxon>Actinomycetota</taxon>
        <taxon>Actinomycetes</taxon>
        <taxon>Micrococcales</taxon>
        <taxon>Microbacteriaceae</taxon>
        <taxon>Microbacterium</taxon>
    </lineage>
</organism>
<dbReference type="AlphaFoldDB" id="A0A498BZ31"/>
<name>A0A498BZ31_9MICO</name>
<accession>A0A498BZ31</accession>
<keyword evidence="4" id="KW-1015">Disulfide bond</keyword>
<dbReference type="PRINTS" id="PR00733">
    <property type="entry name" value="GLHYDRLASE6"/>
</dbReference>
<feature type="active site" description="Proton donor" evidence="9">
    <location>
        <position position="227"/>
    </location>
</feature>
<comment type="similarity">
    <text evidence="10">Belongs to the glycosyl hydrolase family 6.</text>
</comment>
<dbReference type="InterPro" id="IPR036434">
    <property type="entry name" value="Beta_cellobiohydrolase_sf"/>
</dbReference>
<dbReference type="EMBL" id="RCDB01000003">
    <property type="protein sequence ID" value="RLK47997.1"/>
    <property type="molecule type" value="Genomic_DNA"/>
</dbReference>
<keyword evidence="12" id="KW-0812">Transmembrane</keyword>
<dbReference type="InterPro" id="IPR001524">
    <property type="entry name" value="Glyco_hydro_6_CS"/>
</dbReference>
<keyword evidence="7 10" id="KW-0624">Polysaccharide degradation</keyword>
<feature type="transmembrane region" description="Helical" evidence="12">
    <location>
        <begin position="73"/>
        <end position="97"/>
    </location>
</feature>
<dbReference type="GO" id="GO:0030245">
    <property type="term" value="P:cellulose catabolic process"/>
    <property type="evidence" value="ECO:0007669"/>
    <property type="project" value="UniProtKB-KW"/>
</dbReference>
<dbReference type="InterPro" id="IPR016288">
    <property type="entry name" value="Beta_cellobiohydrolase"/>
</dbReference>
<keyword evidence="12" id="KW-0472">Membrane</keyword>
<evidence type="ECO:0000313" key="14">
    <source>
        <dbReference type="Proteomes" id="UP000273158"/>
    </source>
</evidence>
<dbReference type="PANTHER" id="PTHR34876:SF4">
    <property type="entry name" value="1,4-BETA-D-GLUCAN CELLOBIOHYDROLASE C-RELATED"/>
    <property type="match status" value="1"/>
</dbReference>
<keyword evidence="3 10" id="KW-0136">Cellulose degradation</keyword>
<reference evidence="13 14" key="1">
    <citation type="journal article" date="2015" name="Stand. Genomic Sci.">
        <title>Genomic Encyclopedia of Bacterial and Archaeal Type Strains, Phase III: the genomes of soil and plant-associated and newly described type strains.</title>
        <authorList>
            <person name="Whitman W.B."/>
            <person name="Woyke T."/>
            <person name="Klenk H.P."/>
            <person name="Zhou Y."/>
            <person name="Lilburn T.G."/>
            <person name="Beck B.J."/>
            <person name="De Vos P."/>
            <person name="Vandamme P."/>
            <person name="Eisen J.A."/>
            <person name="Garrity G."/>
            <person name="Hugenholtz P."/>
            <person name="Kyrpides N.C."/>
        </authorList>
    </citation>
    <scope>NUCLEOTIDE SEQUENCE [LARGE SCALE GENOMIC DNA]</scope>
    <source>
        <strain evidence="13 14">S2T63</strain>
    </source>
</reference>
<keyword evidence="2 10" id="KW-0378">Hydrolase</keyword>
<keyword evidence="12" id="KW-1133">Transmembrane helix</keyword>